<dbReference type="PANTHER" id="PTHR11134">
    <property type="entry name" value="ADAPTOR COMPLEX SUBUNIT BETA FAMILY MEMBER"/>
    <property type="match status" value="1"/>
</dbReference>
<evidence type="ECO:0000256" key="10">
    <source>
        <dbReference type="ARBA" id="ARBA00065056"/>
    </source>
</evidence>
<evidence type="ECO:0000256" key="6">
    <source>
        <dbReference type="ARBA" id="ARBA00023034"/>
    </source>
</evidence>
<reference evidence="15 16" key="1">
    <citation type="journal article" date="2019" name="Genome Biol. Evol.">
        <title>Insights into the evolution of the New World diploid cottons (Gossypium, subgenus Houzingenia) based on genome sequencing.</title>
        <authorList>
            <person name="Grover C.E."/>
            <person name="Arick M.A. 2nd"/>
            <person name="Thrash A."/>
            <person name="Conover J.L."/>
            <person name="Sanders W.S."/>
            <person name="Peterson D.G."/>
            <person name="Frelichowski J.E."/>
            <person name="Scheffler J.A."/>
            <person name="Scheffler B.E."/>
            <person name="Wendel J.F."/>
        </authorList>
    </citation>
    <scope>NUCLEOTIDE SEQUENCE [LARGE SCALE GENOMIC DNA]</scope>
    <source>
        <strain evidence="15">1</strain>
        <tissue evidence="15">Leaf</tissue>
    </source>
</reference>
<evidence type="ECO:0000256" key="1">
    <source>
        <dbReference type="ARBA" id="ARBA00004145"/>
    </source>
</evidence>
<dbReference type="GO" id="GO:0030131">
    <property type="term" value="C:clathrin adaptor complex"/>
    <property type="evidence" value="ECO:0007669"/>
    <property type="project" value="InterPro"/>
</dbReference>
<evidence type="ECO:0000256" key="2">
    <source>
        <dbReference type="ARBA" id="ARBA00004601"/>
    </source>
</evidence>
<organism evidence="15 16">
    <name type="scientific">Gossypium schwendimanii</name>
    <name type="common">Cotton</name>
    <dbReference type="NCBI Taxonomy" id="34291"/>
    <lineage>
        <taxon>Eukaryota</taxon>
        <taxon>Viridiplantae</taxon>
        <taxon>Streptophyta</taxon>
        <taxon>Embryophyta</taxon>
        <taxon>Tracheophyta</taxon>
        <taxon>Spermatophyta</taxon>
        <taxon>Magnoliopsida</taxon>
        <taxon>eudicotyledons</taxon>
        <taxon>Gunneridae</taxon>
        <taxon>Pentapetalae</taxon>
        <taxon>rosids</taxon>
        <taxon>malvids</taxon>
        <taxon>Malvales</taxon>
        <taxon>Malvaceae</taxon>
        <taxon>Malvoideae</taxon>
        <taxon>Gossypium</taxon>
    </lineage>
</organism>
<dbReference type="Pfam" id="PF01602">
    <property type="entry name" value="Adaptin_N"/>
    <property type="match status" value="1"/>
</dbReference>
<gene>
    <name evidence="15" type="ORF">Goshw_022698</name>
</gene>
<evidence type="ECO:0000256" key="12">
    <source>
        <dbReference type="SAM" id="MobiDB-lite"/>
    </source>
</evidence>
<evidence type="ECO:0000313" key="16">
    <source>
        <dbReference type="Proteomes" id="UP000593576"/>
    </source>
</evidence>
<dbReference type="SUPFAM" id="SSF48371">
    <property type="entry name" value="ARM repeat"/>
    <property type="match status" value="1"/>
</dbReference>
<dbReference type="GO" id="GO:0006886">
    <property type="term" value="P:intracellular protein transport"/>
    <property type="evidence" value="ECO:0007669"/>
    <property type="project" value="InterPro"/>
</dbReference>
<dbReference type="InterPro" id="IPR016024">
    <property type="entry name" value="ARM-type_fold"/>
</dbReference>
<dbReference type="InterPro" id="IPR009028">
    <property type="entry name" value="Coatomer/calthrin_app_sub_C"/>
</dbReference>
<dbReference type="SMART" id="SM01020">
    <property type="entry name" value="B2-adapt-app_C"/>
    <property type="match status" value="1"/>
</dbReference>
<dbReference type="InterPro" id="IPR016342">
    <property type="entry name" value="AP_complex_bsu_1_2_4"/>
</dbReference>
<comment type="caution">
    <text evidence="15">The sequence shown here is derived from an EMBL/GenBank/DDBJ whole genome shotgun (WGS) entry which is preliminary data.</text>
</comment>
<dbReference type="SMART" id="SM00809">
    <property type="entry name" value="Alpha_adaptinC2"/>
    <property type="match status" value="1"/>
</dbReference>
<dbReference type="InterPro" id="IPR015151">
    <property type="entry name" value="B-adaptin_app_sub_C"/>
</dbReference>
<comment type="subcellular location">
    <subcellularLocation>
        <location evidence="1">Cytoplasmic vesicle</location>
        <location evidence="1">Clathrin-coated vesicle membrane</location>
        <topology evidence="1">Peripheral membrane protein</topology>
        <orientation evidence="1">Cytoplasmic side</orientation>
    </subcellularLocation>
    <subcellularLocation>
        <location evidence="2">Golgi apparatus</location>
        <location evidence="2">trans-Golgi network</location>
    </subcellularLocation>
</comment>
<evidence type="ECO:0000256" key="7">
    <source>
        <dbReference type="ARBA" id="ARBA00023136"/>
    </source>
</evidence>
<evidence type="ECO:0000259" key="14">
    <source>
        <dbReference type="SMART" id="SM01020"/>
    </source>
</evidence>
<keyword evidence="4 11" id="KW-0813">Transport</keyword>
<proteinExistence type="inferred from homology"/>
<dbReference type="Pfam" id="PF02883">
    <property type="entry name" value="Alpha_adaptinC2"/>
    <property type="match status" value="1"/>
</dbReference>
<keyword evidence="5 11" id="KW-0653">Protein transport</keyword>
<accession>A0A7J9KZJ1</accession>
<feature type="compositionally biased region" description="Low complexity" evidence="12">
    <location>
        <begin position="623"/>
        <end position="655"/>
    </location>
</feature>
<protein>
    <recommendedName>
        <fullName evidence="11">Beta-adaptin-like protein</fullName>
    </recommendedName>
</protein>
<keyword evidence="6" id="KW-0333">Golgi apparatus</keyword>
<dbReference type="InterPro" id="IPR026739">
    <property type="entry name" value="AP_beta"/>
</dbReference>
<dbReference type="PIRSF" id="PIRSF002291">
    <property type="entry name" value="AP_complex_beta"/>
    <property type="match status" value="1"/>
</dbReference>
<name>A0A7J9KZJ1_GOSSC</name>
<dbReference type="Gene3D" id="1.25.10.10">
    <property type="entry name" value="Leucine-rich Repeat Variant"/>
    <property type="match status" value="1"/>
</dbReference>
<dbReference type="SUPFAM" id="SSF49348">
    <property type="entry name" value="Clathrin adaptor appendage domain"/>
    <property type="match status" value="1"/>
</dbReference>
<dbReference type="Gene3D" id="3.30.310.10">
    <property type="entry name" value="TATA-Binding Protein"/>
    <property type="match status" value="1"/>
</dbReference>
<comment type="function">
    <text evidence="9 11">Subunit of clathrin-associated adaptor protein complex that plays a role in protein sorting in the late-Golgi/trans-Golgi network (TGN) and/or endosomes. The AP complexes mediate both the recruitment of clathrin to membranes and the recognition of sorting signals within the cytosolic tails of transmembrane cargo molecules.</text>
</comment>
<dbReference type="OrthoDB" id="10254310at2759"/>
<dbReference type="InterPro" id="IPR013037">
    <property type="entry name" value="Clathrin_b-adaptin_app_Ig-like"/>
</dbReference>
<comment type="similarity">
    <text evidence="3 11">Belongs to the adaptor complexes large subunit family.</text>
</comment>
<dbReference type="EMBL" id="JABFAF010000003">
    <property type="protein sequence ID" value="MBA0851599.1"/>
    <property type="molecule type" value="Genomic_DNA"/>
</dbReference>
<feature type="region of interest" description="Disordered" evidence="12">
    <location>
        <begin position="597"/>
        <end position="655"/>
    </location>
</feature>
<dbReference type="SUPFAM" id="SSF55711">
    <property type="entry name" value="Subdomain of clathrin and coatomer appendage domain"/>
    <property type="match status" value="1"/>
</dbReference>
<dbReference type="FunFam" id="1.25.10.10:FF:000002">
    <property type="entry name" value="AP complex subunit beta"/>
    <property type="match status" value="1"/>
</dbReference>
<dbReference type="GO" id="GO:0016192">
    <property type="term" value="P:vesicle-mediated transport"/>
    <property type="evidence" value="ECO:0007669"/>
    <property type="project" value="InterPro"/>
</dbReference>
<keyword evidence="7 11" id="KW-0472">Membrane</keyword>
<dbReference type="GO" id="GO:0030276">
    <property type="term" value="F:clathrin binding"/>
    <property type="evidence" value="ECO:0007669"/>
    <property type="project" value="InterPro"/>
</dbReference>
<evidence type="ECO:0000256" key="11">
    <source>
        <dbReference type="PIRNR" id="PIRNR002291"/>
    </source>
</evidence>
<feature type="domain" description="Beta-adaptin appendage C-terminal subdomain" evidence="14">
    <location>
        <begin position="802"/>
        <end position="913"/>
    </location>
</feature>
<dbReference type="Proteomes" id="UP000593576">
    <property type="component" value="Unassembled WGS sequence"/>
</dbReference>
<comment type="subunit">
    <text evidence="10 11">Adaptor protein complexes are heterotetramers composed of two large adaptins (beta-type subunit and alpha-type or delta-type or epsilon-type or gamma-type subunit), a medium adaptin (mu-type subunit) and a small adaptin (sigma-type subunit).</text>
</comment>
<evidence type="ECO:0000256" key="4">
    <source>
        <dbReference type="ARBA" id="ARBA00022448"/>
    </source>
</evidence>
<dbReference type="InterPro" id="IPR011989">
    <property type="entry name" value="ARM-like"/>
</dbReference>
<feature type="domain" description="Clathrin adaptor alpha/beta/gamma-adaptin appendage Ig-like subdomain" evidence="13">
    <location>
        <begin position="679"/>
        <end position="793"/>
    </location>
</feature>
<evidence type="ECO:0000256" key="3">
    <source>
        <dbReference type="ARBA" id="ARBA00006613"/>
    </source>
</evidence>
<dbReference type="Gene3D" id="2.60.40.1150">
    <property type="match status" value="1"/>
</dbReference>
<dbReference type="GO" id="GO:0005794">
    <property type="term" value="C:Golgi apparatus"/>
    <property type="evidence" value="ECO:0007669"/>
    <property type="project" value="UniProtKB-SubCell"/>
</dbReference>
<keyword evidence="8" id="KW-0968">Cytoplasmic vesicle</keyword>
<dbReference type="GO" id="GO:0030665">
    <property type="term" value="C:clathrin-coated vesicle membrane"/>
    <property type="evidence" value="ECO:0007669"/>
    <property type="project" value="UniProtKB-SubCell"/>
</dbReference>
<dbReference type="InterPro" id="IPR013041">
    <property type="entry name" value="Clathrin_app_Ig-like_sf"/>
</dbReference>
<evidence type="ECO:0000256" key="8">
    <source>
        <dbReference type="ARBA" id="ARBA00023329"/>
    </source>
</evidence>
<dbReference type="InterPro" id="IPR002553">
    <property type="entry name" value="Clathrin/coatomer_adapt-like_N"/>
</dbReference>
<evidence type="ECO:0000313" key="15">
    <source>
        <dbReference type="EMBL" id="MBA0851599.1"/>
    </source>
</evidence>
<dbReference type="InterPro" id="IPR008152">
    <property type="entry name" value="Clathrin_a/b/g-adaptin_app_Ig"/>
</dbReference>
<sequence length="914" mass="101481">MSGHDSKYFSTTKKGEIPELKEELNSQYKDKRKDAVKKVIAAMTVGKDVSSLFTDVVNCMQTENLELKKLVYLYLINYAKSQPDLAILAVNTFVKDSQDPNPLIRALAVRTMGCIRVDKITEYLCDPLQRCLKDDDPYVRKTAAICVAKLYDINAELVEDRGFLDSLKDLISDNNPMVVANAVAALAEIQENSSGPIFEITTPTLTKLLTALNECTEWGQVFILDALSRYKASDAREAENIVERVTPRLQHANCAVVLSAVKMILQQMELITSTDVVRNLCKKMAPPLVTLLSAEPEIQYVALRNINLIVQRRPTILAHEIKVFFCKYNDPIYVKMEKLEIMIKLASDRNIDQVLLEFKEYATEVDVDFVRKAVRAIGRCAIKLERAAERCISVLLELIKIKVNYVVQEAIIVIKDIFRRYPNTYESIIATLCESLDTLDEPEAKRIFSPLLVPSYKASMIWIIGEYAERIDNADELLESFLESFPEEPPQVQLQLLTATVKLFLKKPTEGPQQMIQVVLNNATVETDNPDLRDRAYIYWRLLSTDPEAAKDVVLAEKPVISDDSNQLDSTLLDELLANIATLSSVYHKPPDAFVTRAKTATQKTEDDDYPDGNETRYSETLSNAANGGASPPSSSSVPHAAARQSAPAPAAPAPAAVPDLLSDLIGLDNNQIVPADQPATSSGPPLPILLPAGSGQGLQISAQLVRQDGQIFYSLLFENNTQITLDGFMIQFNKNSFGLAAAGPLQVPPLAPGASARTLLPMVLFQNTSTGPPNTLLQVAVKNSQQPVWYFNDKILLHVFFTEDGRMERTSFLETWRSLPDSNEVLKEFPGIMVTSAEATLDRLAASNMFFIAKRKHANQDVFYFSAKIPRGIPFLIELTTIIGNPGVKCAIKTPNPEMAPLFFEAVETLLKA</sequence>
<dbReference type="AlphaFoldDB" id="A0A7J9KZJ1"/>
<evidence type="ECO:0000259" key="13">
    <source>
        <dbReference type="SMART" id="SM00809"/>
    </source>
</evidence>
<evidence type="ECO:0000256" key="5">
    <source>
        <dbReference type="ARBA" id="ARBA00022927"/>
    </source>
</evidence>
<keyword evidence="16" id="KW-1185">Reference proteome</keyword>
<dbReference type="FunFam" id="3.30.310.10:FF:000012">
    <property type="entry name" value="Beta-adaptin-like protein"/>
    <property type="match status" value="1"/>
</dbReference>
<dbReference type="FunFam" id="2.60.40.1150:FF:000002">
    <property type="entry name" value="Beta-adaptin-like protein C"/>
    <property type="match status" value="1"/>
</dbReference>
<dbReference type="Pfam" id="PF09066">
    <property type="entry name" value="B2-adapt-app_C"/>
    <property type="match status" value="1"/>
</dbReference>
<dbReference type="InterPro" id="IPR012295">
    <property type="entry name" value="TBP_dom_sf"/>
</dbReference>
<evidence type="ECO:0000256" key="9">
    <source>
        <dbReference type="ARBA" id="ARBA00056315"/>
    </source>
</evidence>